<protein>
    <recommendedName>
        <fullName evidence="2">Pyridoxal phosphate homeostasis protein</fullName>
        <shortName evidence="2">PLP homeostasis protein</shortName>
    </recommendedName>
</protein>
<dbReference type="EMBL" id="JAWJAY010000001">
    <property type="protein sequence ID" value="MDV2885358.1"/>
    <property type="molecule type" value="Genomic_DNA"/>
</dbReference>
<dbReference type="PROSITE" id="PS01211">
    <property type="entry name" value="UPF0001"/>
    <property type="match status" value="1"/>
</dbReference>
<comment type="caution">
    <text evidence="6">The sequence shown here is derived from an EMBL/GenBank/DDBJ whole genome shotgun (WGS) entry which is preliminary data.</text>
</comment>
<evidence type="ECO:0000313" key="7">
    <source>
        <dbReference type="Proteomes" id="UP001285636"/>
    </source>
</evidence>
<dbReference type="InterPro" id="IPR001608">
    <property type="entry name" value="Ala_racemase_N"/>
</dbReference>
<evidence type="ECO:0000256" key="2">
    <source>
        <dbReference type="HAMAP-Rule" id="MF_02087"/>
    </source>
</evidence>
<dbReference type="Pfam" id="PF01168">
    <property type="entry name" value="Ala_racemase_N"/>
    <property type="match status" value="1"/>
</dbReference>
<dbReference type="CDD" id="cd00635">
    <property type="entry name" value="PLPDE_III_YBL036c_like"/>
    <property type="match status" value="1"/>
</dbReference>
<comment type="function">
    <text evidence="2">Pyridoxal 5'-phosphate (PLP)-binding protein, which is involved in PLP homeostasis.</text>
</comment>
<feature type="modified residue" description="N6-(pyridoxal phosphate)lysine" evidence="2 3">
    <location>
        <position position="35"/>
    </location>
</feature>
<dbReference type="InterPro" id="IPR029066">
    <property type="entry name" value="PLP-binding_barrel"/>
</dbReference>
<evidence type="ECO:0000256" key="4">
    <source>
        <dbReference type="RuleBase" id="RU004514"/>
    </source>
</evidence>
<dbReference type="Gene3D" id="3.20.20.10">
    <property type="entry name" value="Alanine racemase"/>
    <property type="match status" value="1"/>
</dbReference>
<comment type="cofactor">
    <cofactor evidence="3">
        <name>pyridoxal 5'-phosphate</name>
        <dbReference type="ChEBI" id="CHEBI:597326"/>
    </cofactor>
</comment>
<evidence type="ECO:0000259" key="5">
    <source>
        <dbReference type="Pfam" id="PF01168"/>
    </source>
</evidence>
<keyword evidence="1 2" id="KW-0663">Pyridoxal phosphate</keyword>
<dbReference type="PANTHER" id="PTHR10146">
    <property type="entry name" value="PROLINE SYNTHETASE CO-TRANSCRIBED BACTERIAL HOMOLOG PROTEIN"/>
    <property type="match status" value="1"/>
</dbReference>
<name>A0AAJ2NN05_ALKPS</name>
<gene>
    <name evidence="6" type="ORF">RYX45_09190</name>
</gene>
<proteinExistence type="inferred from homology"/>
<sequence length="229" mass="25582">MSVKENFDKIQSEIASICDRIGRDPASINVVAVTKYVSNERAKEAIDAGVVHLGENRAEGLAMKQEDIQEQVSWHFIGSLQSKKVKKVAPHISYLHSLDRVSLAKELDKRLDRELACFVQVNVSKEESKAGLDIEEVDEFIQELEAYPSLKIIGLMTMAPFVNDPEETRPIFKSLKKIQLDIQAKNYSHAPCTELSMGMSNDYQVAIEEGATFIRIGTSLVGNEKKEGN</sequence>
<dbReference type="InterPro" id="IPR011078">
    <property type="entry name" value="PyrdxlP_homeostasis"/>
</dbReference>
<organism evidence="6 7">
    <name type="scientific">Alkalihalophilus pseudofirmus</name>
    <name type="common">Bacillus pseudofirmus</name>
    <dbReference type="NCBI Taxonomy" id="79885"/>
    <lineage>
        <taxon>Bacteria</taxon>
        <taxon>Bacillati</taxon>
        <taxon>Bacillota</taxon>
        <taxon>Bacilli</taxon>
        <taxon>Bacillales</taxon>
        <taxon>Bacillaceae</taxon>
        <taxon>Alkalihalophilus</taxon>
    </lineage>
</organism>
<dbReference type="NCBIfam" id="TIGR00044">
    <property type="entry name" value="YggS family pyridoxal phosphate-dependent enzyme"/>
    <property type="match status" value="1"/>
</dbReference>
<dbReference type="HAMAP" id="MF_02087">
    <property type="entry name" value="PLP_homeostasis"/>
    <property type="match status" value="1"/>
</dbReference>
<reference evidence="6" key="1">
    <citation type="submission" date="2023-10" db="EMBL/GenBank/DDBJ databases">
        <title>Screening of Alkalihalophilus pseudofirmusBZ-TG-HK211 and Its Alleviation of Salt Stress on Rapeseed Growth.</title>
        <authorList>
            <person name="Zhao B."/>
            <person name="Guo T."/>
        </authorList>
    </citation>
    <scope>NUCLEOTIDE SEQUENCE</scope>
    <source>
        <strain evidence="6">BZ-TG-HK211</strain>
    </source>
</reference>
<dbReference type="FunFam" id="3.20.20.10:FF:000011">
    <property type="entry name" value="Pyridoxal phosphate homeostasis protein"/>
    <property type="match status" value="1"/>
</dbReference>
<dbReference type="GO" id="GO:0030170">
    <property type="term" value="F:pyridoxal phosphate binding"/>
    <property type="evidence" value="ECO:0007669"/>
    <property type="project" value="UniProtKB-UniRule"/>
</dbReference>
<dbReference type="PIRSF" id="PIRSF004848">
    <property type="entry name" value="YBL036c_PLPDEIII"/>
    <property type="match status" value="1"/>
</dbReference>
<comment type="similarity">
    <text evidence="2 4">Belongs to the pyridoxal phosphate-binding protein YggS/PROSC family.</text>
</comment>
<dbReference type="RefSeq" id="WP_323466582.1">
    <property type="nucleotide sequence ID" value="NZ_CP144224.1"/>
</dbReference>
<evidence type="ECO:0000313" key="6">
    <source>
        <dbReference type="EMBL" id="MDV2885358.1"/>
    </source>
</evidence>
<evidence type="ECO:0000256" key="1">
    <source>
        <dbReference type="ARBA" id="ARBA00022898"/>
    </source>
</evidence>
<dbReference type="PANTHER" id="PTHR10146:SF14">
    <property type="entry name" value="PYRIDOXAL PHOSPHATE HOMEOSTASIS PROTEIN"/>
    <property type="match status" value="1"/>
</dbReference>
<evidence type="ECO:0000256" key="3">
    <source>
        <dbReference type="PIRSR" id="PIRSR004848-1"/>
    </source>
</evidence>
<dbReference type="Proteomes" id="UP001285636">
    <property type="component" value="Unassembled WGS sequence"/>
</dbReference>
<dbReference type="SUPFAM" id="SSF51419">
    <property type="entry name" value="PLP-binding barrel"/>
    <property type="match status" value="1"/>
</dbReference>
<dbReference type="AlphaFoldDB" id="A0AAJ2NN05"/>
<accession>A0AAJ2NN05</accession>
<feature type="domain" description="Alanine racemase N-terminal" evidence="5">
    <location>
        <begin position="39"/>
        <end position="223"/>
    </location>
</feature>